<reference evidence="3" key="1">
    <citation type="submission" date="2016-06" db="EMBL/GenBank/DDBJ databases">
        <authorList>
            <person name="Varghese N."/>
            <person name="Submissions Spin"/>
        </authorList>
    </citation>
    <scope>NUCLEOTIDE SEQUENCE [LARGE SCALE GENOMIC DNA]</scope>
    <source>
        <strain evidence="3">DSM 43819</strain>
    </source>
</reference>
<feature type="transmembrane region" description="Helical" evidence="1">
    <location>
        <begin position="6"/>
        <end position="25"/>
    </location>
</feature>
<organism evidence="2 3">
    <name type="scientific">Micromonospora inositola</name>
    <dbReference type="NCBI Taxonomy" id="47865"/>
    <lineage>
        <taxon>Bacteria</taxon>
        <taxon>Bacillati</taxon>
        <taxon>Actinomycetota</taxon>
        <taxon>Actinomycetes</taxon>
        <taxon>Micromonosporales</taxon>
        <taxon>Micromonosporaceae</taxon>
        <taxon>Micromonospora</taxon>
    </lineage>
</organism>
<keyword evidence="1" id="KW-1133">Transmembrane helix</keyword>
<evidence type="ECO:0000313" key="3">
    <source>
        <dbReference type="Proteomes" id="UP000198221"/>
    </source>
</evidence>
<keyword evidence="1" id="KW-0472">Membrane</keyword>
<keyword evidence="1" id="KW-0812">Transmembrane</keyword>
<gene>
    <name evidence="2" type="ORF">GA0070613_5869</name>
</gene>
<protein>
    <submittedName>
        <fullName evidence="2">Uncharacterized protein</fullName>
    </submittedName>
</protein>
<name>A0A1C5JZX6_9ACTN</name>
<sequence length="33" mass="3372">MSHVLVAVAINVVSAALIAIITAAVRRFLAPAL</sequence>
<evidence type="ECO:0000256" key="1">
    <source>
        <dbReference type="SAM" id="Phobius"/>
    </source>
</evidence>
<dbReference type="EMBL" id="LT607754">
    <property type="protein sequence ID" value="SCG75871.1"/>
    <property type="molecule type" value="Genomic_DNA"/>
</dbReference>
<accession>A0A1C5JZX6</accession>
<dbReference type="Proteomes" id="UP000198221">
    <property type="component" value="Chromosome I"/>
</dbReference>
<dbReference type="AlphaFoldDB" id="A0A1C5JZX6"/>
<keyword evidence="3" id="KW-1185">Reference proteome</keyword>
<proteinExistence type="predicted"/>
<evidence type="ECO:0000313" key="2">
    <source>
        <dbReference type="EMBL" id="SCG75871.1"/>
    </source>
</evidence>